<organism evidence="5">
    <name type="scientific">Hydatigena taeniaeformis</name>
    <name type="common">Feline tapeworm</name>
    <name type="synonym">Taenia taeniaeformis</name>
    <dbReference type="NCBI Taxonomy" id="6205"/>
    <lineage>
        <taxon>Eukaryota</taxon>
        <taxon>Metazoa</taxon>
        <taxon>Spiralia</taxon>
        <taxon>Lophotrochozoa</taxon>
        <taxon>Platyhelminthes</taxon>
        <taxon>Cestoda</taxon>
        <taxon>Eucestoda</taxon>
        <taxon>Cyclophyllidea</taxon>
        <taxon>Taeniidae</taxon>
        <taxon>Hydatigera</taxon>
    </lineage>
</organism>
<evidence type="ECO:0000313" key="3">
    <source>
        <dbReference type="EMBL" id="VDM30765.1"/>
    </source>
</evidence>
<dbReference type="Pfam" id="PF08161">
    <property type="entry name" value="RRP12_HEAT"/>
    <property type="match status" value="1"/>
</dbReference>
<feature type="region of interest" description="Disordered" evidence="1">
    <location>
        <begin position="1198"/>
        <end position="1227"/>
    </location>
</feature>
<feature type="compositionally biased region" description="Polar residues" evidence="1">
    <location>
        <begin position="1516"/>
        <end position="1526"/>
    </location>
</feature>
<sequence length="1536" mass="167958">MSASGETFASWATRVTRCSNPTFYRVVNRLWDNPALQKDVLAVLTGVTKLIHSRGGRESAAEYYAALLLLSLGRVLSVQPVEDWASESVRHTYRIFLRFIDYDNAALRKAVHKVICELLTFTISTEGAYHPACHQTINHVCNLIRQASTELSTLIRISDGECGRLLYALNLLKSVICVAPEKDIKLACECVLELTSVNNSLVLKSAFECLQTLFQGKVKAVTVPLDTAGKLMTALFTCKPRDSTSIDIVTLKKDSESLIAWIKCLSAGVGYLTSLAVGRHEESSTELANYVAVEHLEHLARVALSIVANSPLPGLRNSIRSLLVDVLLNQLTEQLEVCDLLTHRPRFLPDLCLTLQSALNLARRETWANLLNVSSHLMHAWAMKAVVRNSIDTQLPAEVIGLIQHVAGLRDALGDGAEDAVDDGVSVNVLVDEMDRMILTSMESWGIESVLRDALPLEPLVLELESGVVEMRRSWILPLIARVHPLHSCSLAFFYSEILPLADRAVTVAKAAAGQTFKRQIGGENGAPFVPLSAILNAAVQMARQLWITLTAFTRRAPSRWADLTDSGLGGRLIACLLTAKTVRPTILSALRRLVTFAKTEEAIAVMRSGAKQMVPKMLSMYEDQDSANDQQLKQQLESTLSVLLPLLTPKMLSVPCEMAHKKLVGTKRPIYMEILMLILPNLTSENIKSVLEQLENYFVLKDPGCRALTKAAYRLLEAVLSSPNPSAKEFVAANLANLTSFMAQIAPLSTEVVEGAVTEIEPTDHLSTTMAALTLSAKERKALAIATPWKARLRILRHLLRAHAEKQGDQAEERCENAVQDFISTFMPEVPPCLGNLNSLVRILAGRLLVDMALATAGSLSWDVETLRTGSLRRFGSITAAPSNITRMDDDEGVEDAREMEEIEGIDEEGKNSNYDDDDETVSDHSYNPTEITSVCTSISITGVDPFIAMKNCAGLRNILAYLWPVIFEVSVENLKNSQSQSLRLEVATKSVCRLLSDFRLRRSLMTAMQEAADTKGNLDASEILSTANRAAHKLVQLPIKHIARLGLQISRLLIAFVGNSVYVSDIVVAIHQINESHKHSLRFMVKAMVEKLLKKVSVQALLSLMGPEYHKMIRNSAKILRRREQKGKTEGRKRGPKSTSGDIDLDDEVGTVFSEGSVRHPGSASSVSGASLKSLGSALSLSRPIHVQSIQEILAASDDEADEGGGGGGGGVTETMRHKPSSPPLKRLGLAAELERAASVAGLSRRSRRNLLVGSYGVNSDGDNEGFDDLATIRKVRFADDVAKLHLTGKKRNQRAATEDTSPSMTYLVEDADDEVVDLAEPESLARHLTVASSAQLAKRVLRPNVSASGVSAFKRARLTSLSSTPSFPTSIDGKFIINDSTVQDSKEPWPLIDADDDGVDDVRTCSMTRDTSVARAVAVTPKRTRALRLPGAEYRSARAEGDMKKPGRPDPFAYAPLGAGLDTINRRGISSGVATASERRALLRCLGAGKRKRKQEKRKKIRGVSAGFHQRKASSASSTNVMSRRQKARRIRE</sequence>
<name>A0A0R3X0B6_HYDTA</name>
<feature type="region of interest" description="Disordered" evidence="1">
    <location>
        <begin position="1490"/>
        <end position="1536"/>
    </location>
</feature>
<dbReference type="EMBL" id="UYWX01020307">
    <property type="protein sequence ID" value="VDM30765.1"/>
    <property type="molecule type" value="Genomic_DNA"/>
</dbReference>
<feature type="domain" description="RRP12 HEAT" evidence="2">
    <location>
        <begin position="321"/>
        <end position="648"/>
    </location>
</feature>
<dbReference type="PANTHER" id="PTHR48287:SF1">
    <property type="entry name" value="ARM REPEAT SUPERFAMILY PROTEIN"/>
    <property type="match status" value="1"/>
</dbReference>
<protein>
    <submittedName>
        <fullName evidence="5">NUC173 domain-containing protein</fullName>
    </submittedName>
</protein>
<reference evidence="5" key="1">
    <citation type="submission" date="2017-02" db="UniProtKB">
        <authorList>
            <consortium name="WormBaseParasite"/>
        </authorList>
    </citation>
    <scope>IDENTIFICATION</scope>
</reference>
<dbReference type="STRING" id="6205.A0A0R3X0B6"/>
<accession>A0A0R3X0B6</accession>
<dbReference type="WBParaSite" id="TTAC_0000655801-mRNA-1">
    <property type="protein sequence ID" value="TTAC_0000655801-mRNA-1"/>
    <property type="gene ID" value="TTAC_0000655801"/>
</dbReference>
<dbReference type="InterPro" id="IPR052087">
    <property type="entry name" value="RRP12"/>
</dbReference>
<dbReference type="InterPro" id="IPR016024">
    <property type="entry name" value="ARM-type_fold"/>
</dbReference>
<dbReference type="PANTHER" id="PTHR48287">
    <property type="entry name" value="ARM REPEAT SUPERFAMILY PROTEIN"/>
    <property type="match status" value="1"/>
</dbReference>
<dbReference type="Proteomes" id="UP000274429">
    <property type="component" value="Unassembled WGS sequence"/>
</dbReference>
<evidence type="ECO:0000259" key="2">
    <source>
        <dbReference type="Pfam" id="PF08161"/>
    </source>
</evidence>
<feature type="compositionally biased region" description="Basic residues" evidence="1">
    <location>
        <begin position="1492"/>
        <end position="1505"/>
    </location>
</feature>
<feature type="compositionally biased region" description="Basic residues" evidence="1">
    <location>
        <begin position="1527"/>
        <end position="1536"/>
    </location>
</feature>
<evidence type="ECO:0000313" key="5">
    <source>
        <dbReference type="WBParaSite" id="TTAC_0000655801-mRNA-1"/>
    </source>
</evidence>
<keyword evidence="4" id="KW-1185">Reference proteome</keyword>
<proteinExistence type="predicted"/>
<gene>
    <name evidence="3" type="ORF">TTAC_LOCUS6543</name>
</gene>
<dbReference type="GO" id="GO:0005634">
    <property type="term" value="C:nucleus"/>
    <property type="evidence" value="ECO:0007669"/>
    <property type="project" value="UniProtKB-SubCell"/>
</dbReference>
<feature type="region of interest" description="Disordered" evidence="1">
    <location>
        <begin position="1119"/>
        <end position="1149"/>
    </location>
</feature>
<evidence type="ECO:0000256" key="1">
    <source>
        <dbReference type="SAM" id="MobiDB-lite"/>
    </source>
</evidence>
<reference evidence="3 4" key="2">
    <citation type="submission" date="2018-11" db="EMBL/GenBank/DDBJ databases">
        <authorList>
            <consortium name="Pathogen Informatics"/>
        </authorList>
    </citation>
    <scope>NUCLEOTIDE SEQUENCE [LARGE SCALE GENOMIC DNA]</scope>
</reference>
<dbReference type="OrthoDB" id="2192888at2759"/>
<dbReference type="SUPFAM" id="SSF48371">
    <property type="entry name" value="ARM repeat"/>
    <property type="match status" value="1"/>
</dbReference>
<feature type="region of interest" description="Disordered" evidence="1">
    <location>
        <begin position="905"/>
        <end position="928"/>
    </location>
</feature>
<dbReference type="InterPro" id="IPR012978">
    <property type="entry name" value="HEAT_RRP12"/>
</dbReference>
<evidence type="ECO:0000313" key="4">
    <source>
        <dbReference type="Proteomes" id="UP000274429"/>
    </source>
</evidence>